<dbReference type="InterPro" id="IPR051015">
    <property type="entry name" value="EvgA-like"/>
</dbReference>
<organism evidence="3 4">
    <name type="scientific">Noviherbaspirillum saxi</name>
    <dbReference type="NCBI Taxonomy" id="2320863"/>
    <lineage>
        <taxon>Bacteria</taxon>
        <taxon>Pseudomonadati</taxon>
        <taxon>Pseudomonadota</taxon>
        <taxon>Betaproteobacteria</taxon>
        <taxon>Burkholderiales</taxon>
        <taxon>Oxalobacteraceae</taxon>
        <taxon>Noviherbaspirillum</taxon>
    </lineage>
</organism>
<keyword evidence="1" id="KW-0597">Phosphoprotein</keyword>
<evidence type="ECO:0000313" key="3">
    <source>
        <dbReference type="EMBL" id="RJF97328.1"/>
    </source>
</evidence>
<dbReference type="Gene3D" id="3.40.50.2300">
    <property type="match status" value="1"/>
</dbReference>
<feature type="domain" description="Response regulatory" evidence="2">
    <location>
        <begin position="3"/>
        <end position="118"/>
    </location>
</feature>
<dbReference type="Pfam" id="PF00072">
    <property type="entry name" value="Response_reg"/>
    <property type="match status" value="1"/>
</dbReference>
<evidence type="ECO:0000259" key="2">
    <source>
        <dbReference type="PROSITE" id="PS50110"/>
    </source>
</evidence>
<dbReference type="SMART" id="SM00448">
    <property type="entry name" value="REC"/>
    <property type="match status" value="1"/>
</dbReference>
<dbReference type="AlphaFoldDB" id="A0A3A3FS73"/>
<name>A0A3A3FS73_9BURK</name>
<dbReference type="PANTHER" id="PTHR45566:SF1">
    <property type="entry name" value="HTH-TYPE TRANSCRIPTIONAL REGULATOR YHJB-RELATED"/>
    <property type="match status" value="1"/>
</dbReference>
<reference evidence="4" key="1">
    <citation type="submission" date="2018-09" db="EMBL/GenBank/DDBJ databases">
        <authorList>
            <person name="Zhu H."/>
        </authorList>
    </citation>
    <scope>NUCLEOTIDE SEQUENCE [LARGE SCALE GENOMIC DNA]</scope>
    <source>
        <strain evidence="4">K1R23-30</strain>
    </source>
</reference>
<dbReference type="Proteomes" id="UP000265955">
    <property type="component" value="Unassembled WGS sequence"/>
</dbReference>
<dbReference type="SUPFAM" id="SSF52172">
    <property type="entry name" value="CheY-like"/>
    <property type="match status" value="1"/>
</dbReference>
<dbReference type="GO" id="GO:0000160">
    <property type="term" value="P:phosphorelay signal transduction system"/>
    <property type="evidence" value="ECO:0007669"/>
    <property type="project" value="InterPro"/>
</dbReference>
<evidence type="ECO:0000256" key="1">
    <source>
        <dbReference type="PROSITE-ProRule" id="PRU00169"/>
    </source>
</evidence>
<accession>A0A3A3FS73</accession>
<dbReference type="OrthoDB" id="9801101at2"/>
<dbReference type="PANTHER" id="PTHR45566">
    <property type="entry name" value="HTH-TYPE TRANSCRIPTIONAL REGULATOR YHJB-RELATED"/>
    <property type="match status" value="1"/>
</dbReference>
<keyword evidence="3" id="KW-0238">DNA-binding</keyword>
<proteinExistence type="predicted"/>
<dbReference type="PROSITE" id="PS50110">
    <property type="entry name" value="RESPONSE_REGULATORY"/>
    <property type="match status" value="1"/>
</dbReference>
<sequence>MLKVVVIDANAISRNLLGSVLANGGHNVIGDANTGSAGLANMIKLQPQLVCIDIGTADDEGFSRLDTLRQGLPKALFFVVSAKMEAGFVQRALDWGVHGFIVKPFNAVTVLAGIRNAIIKLARQHKQPPAPSKELQT</sequence>
<protein>
    <submittedName>
        <fullName evidence="3">DNA-binding response regulator</fullName>
    </submittedName>
</protein>
<evidence type="ECO:0000313" key="4">
    <source>
        <dbReference type="Proteomes" id="UP000265955"/>
    </source>
</evidence>
<dbReference type="EMBL" id="QYUO01000001">
    <property type="protein sequence ID" value="RJF97328.1"/>
    <property type="molecule type" value="Genomic_DNA"/>
</dbReference>
<feature type="modified residue" description="4-aspartylphosphate" evidence="1">
    <location>
        <position position="53"/>
    </location>
</feature>
<dbReference type="GO" id="GO:0003677">
    <property type="term" value="F:DNA binding"/>
    <property type="evidence" value="ECO:0007669"/>
    <property type="project" value="UniProtKB-KW"/>
</dbReference>
<gene>
    <name evidence="3" type="ORF">D3871_01360</name>
</gene>
<dbReference type="RefSeq" id="WP_119767279.1">
    <property type="nucleotide sequence ID" value="NZ_QYUO01000001.1"/>
</dbReference>
<dbReference type="InterPro" id="IPR001789">
    <property type="entry name" value="Sig_transdc_resp-reg_receiver"/>
</dbReference>
<comment type="caution">
    <text evidence="3">The sequence shown here is derived from an EMBL/GenBank/DDBJ whole genome shotgun (WGS) entry which is preliminary data.</text>
</comment>
<dbReference type="InterPro" id="IPR011006">
    <property type="entry name" value="CheY-like_superfamily"/>
</dbReference>
<keyword evidence="4" id="KW-1185">Reference proteome</keyword>